<feature type="chain" id="PRO_5007572442" evidence="1">
    <location>
        <begin position="20"/>
        <end position="380"/>
    </location>
</feature>
<dbReference type="AlphaFoldDB" id="A0A150WFI8"/>
<sequence>MLHKAVLALSLLMSPSAFAEENSFWQLPSSSPDHYWQVPFDQSKAYDASMIKSHLYVQKESLNTILKIDFDDFRDVPDLFKSYLPGENFDRPRKVSIYLALTNDYNVLSPVGVEAETDDNGYTHGSKIVIGGFLPQGHYMSFEYSSDLYTQPIDGTAYKLPDGGRYVCQHFTNENVLKIVLDNIDKNRGKTFYWKAEAGWQQLKSDSPGGYLEGATQQAKFHALINKAQNGKMKTPINVDNGKDTRNGAILGLYVGIAKEYLMAKNMCRVRAFAESGGRGSTINEASYVAANVGGILWCQSSPSSLTYRAELGHESKLYNTGYEGTGYADISTGKNNWRVGFRIMQKHGKLLNYVDYNLKNIKTNKIDMIFMLYFRYEFR</sequence>
<protein>
    <submittedName>
        <fullName evidence="2">Uncharacterized protein</fullName>
    </submittedName>
</protein>
<reference evidence="2 3" key="1">
    <citation type="submission" date="2016-03" db="EMBL/GenBank/DDBJ databases">
        <authorList>
            <person name="Ploux O."/>
        </authorList>
    </citation>
    <scope>NUCLEOTIDE SEQUENCE [LARGE SCALE GENOMIC DNA]</scope>
    <source>
        <strain evidence="2 3">BER2</strain>
    </source>
</reference>
<organism evidence="2 3">
    <name type="scientific">Bdellovibrio bacteriovorus</name>
    <dbReference type="NCBI Taxonomy" id="959"/>
    <lineage>
        <taxon>Bacteria</taxon>
        <taxon>Pseudomonadati</taxon>
        <taxon>Bdellovibrionota</taxon>
        <taxon>Bdellovibrionia</taxon>
        <taxon>Bdellovibrionales</taxon>
        <taxon>Pseudobdellovibrionaceae</taxon>
        <taxon>Bdellovibrio</taxon>
    </lineage>
</organism>
<evidence type="ECO:0000313" key="3">
    <source>
        <dbReference type="Proteomes" id="UP000075391"/>
    </source>
</evidence>
<accession>A0A150WFI8</accession>
<comment type="caution">
    <text evidence="2">The sequence shown here is derived from an EMBL/GenBank/DDBJ whole genome shotgun (WGS) entry which is preliminary data.</text>
</comment>
<keyword evidence="1" id="KW-0732">Signal</keyword>
<dbReference type="EMBL" id="LUKF01000016">
    <property type="protein sequence ID" value="KYG61809.1"/>
    <property type="molecule type" value="Genomic_DNA"/>
</dbReference>
<dbReference type="OrthoDB" id="5288350at2"/>
<feature type="signal peptide" evidence="1">
    <location>
        <begin position="1"/>
        <end position="19"/>
    </location>
</feature>
<gene>
    <name evidence="2" type="ORF">AZI85_06190</name>
</gene>
<dbReference type="RefSeq" id="WP_063243958.1">
    <property type="nucleotide sequence ID" value="NZ_LUKF01000016.1"/>
</dbReference>
<proteinExistence type="predicted"/>
<name>A0A150WFI8_BDEBC</name>
<evidence type="ECO:0000256" key="1">
    <source>
        <dbReference type="SAM" id="SignalP"/>
    </source>
</evidence>
<evidence type="ECO:0000313" key="2">
    <source>
        <dbReference type="EMBL" id="KYG61809.1"/>
    </source>
</evidence>
<dbReference type="Proteomes" id="UP000075391">
    <property type="component" value="Unassembled WGS sequence"/>
</dbReference>